<proteinExistence type="predicted"/>
<evidence type="ECO:0000313" key="2">
    <source>
        <dbReference type="Proteomes" id="UP001055811"/>
    </source>
</evidence>
<dbReference type="EMBL" id="CM042012">
    <property type="protein sequence ID" value="KAI3751143.1"/>
    <property type="molecule type" value="Genomic_DNA"/>
</dbReference>
<reference evidence="2" key="1">
    <citation type="journal article" date="2022" name="Mol. Ecol. Resour.">
        <title>The genomes of chicory, endive, great burdock and yacon provide insights into Asteraceae palaeo-polyploidization history and plant inulin production.</title>
        <authorList>
            <person name="Fan W."/>
            <person name="Wang S."/>
            <person name="Wang H."/>
            <person name="Wang A."/>
            <person name="Jiang F."/>
            <person name="Liu H."/>
            <person name="Zhao H."/>
            <person name="Xu D."/>
            <person name="Zhang Y."/>
        </authorList>
    </citation>
    <scope>NUCLEOTIDE SEQUENCE [LARGE SCALE GENOMIC DNA]</scope>
    <source>
        <strain evidence="2">cv. Punajuju</strain>
    </source>
</reference>
<dbReference type="Proteomes" id="UP001055811">
    <property type="component" value="Linkage Group LG04"/>
</dbReference>
<comment type="caution">
    <text evidence="1">The sequence shown here is derived from an EMBL/GenBank/DDBJ whole genome shotgun (WGS) entry which is preliminary data.</text>
</comment>
<protein>
    <submittedName>
        <fullName evidence="1">Uncharacterized protein</fullName>
    </submittedName>
</protein>
<reference evidence="1 2" key="2">
    <citation type="journal article" date="2022" name="Mol. Ecol. Resour.">
        <title>The genomes of chicory, endive, great burdock and yacon provide insights into Asteraceae paleo-polyploidization history and plant inulin production.</title>
        <authorList>
            <person name="Fan W."/>
            <person name="Wang S."/>
            <person name="Wang H."/>
            <person name="Wang A."/>
            <person name="Jiang F."/>
            <person name="Liu H."/>
            <person name="Zhao H."/>
            <person name="Xu D."/>
            <person name="Zhang Y."/>
        </authorList>
    </citation>
    <scope>NUCLEOTIDE SEQUENCE [LARGE SCALE GENOMIC DNA]</scope>
    <source>
        <strain evidence="2">cv. Punajuju</strain>
        <tissue evidence="1">Leaves</tissue>
    </source>
</reference>
<accession>A0ACB9DXT7</accession>
<organism evidence="1 2">
    <name type="scientific">Cichorium intybus</name>
    <name type="common">Chicory</name>
    <dbReference type="NCBI Taxonomy" id="13427"/>
    <lineage>
        <taxon>Eukaryota</taxon>
        <taxon>Viridiplantae</taxon>
        <taxon>Streptophyta</taxon>
        <taxon>Embryophyta</taxon>
        <taxon>Tracheophyta</taxon>
        <taxon>Spermatophyta</taxon>
        <taxon>Magnoliopsida</taxon>
        <taxon>eudicotyledons</taxon>
        <taxon>Gunneridae</taxon>
        <taxon>Pentapetalae</taxon>
        <taxon>asterids</taxon>
        <taxon>campanulids</taxon>
        <taxon>Asterales</taxon>
        <taxon>Asteraceae</taxon>
        <taxon>Cichorioideae</taxon>
        <taxon>Cichorieae</taxon>
        <taxon>Cichoriinae</taxon>
        <taxon>Cichorium</taxon>
    </lineage>
</organism>
<name>A0ACB9DXT7_CICIN</name>
<evidence type="ECO:0000313" key="1">
    <source>
        <dbReference type="EMBL" id="KAI3751143.1"/>
    </source>
</evidence>
<keyword evidence="2" id="KW-1185">Reference proteome</keyword>
<gene>
    <name evidence="1" type="ORF">L2E82_22189</name>
</gene>
<sequence>MQSDRLDELERIKLSGGRVIEWNGLRIMGVLATSISIGDQQLKPFIISKPEVTVNKREDTDEFMILTSDGLWDVISNDLACNVVRKYIDTSSYRRRSLKENRKRTTNAAVFLTELAMACGSSDNISVIVVNLRH</sequence>